<dbReference type="RefSeq" id="WP_151623010.1">
    <property type="nucleotide sequence ID" value="NZ_CP043028.1"/>
</dbReference>
<dbReference type="AlphaFoldDB" id="A0A5P6VPY2"/>
<dbReference type="OrthoDB" id="2004596at2"/>
<dbReference type="Proteomes" id="UP000327030">
    <property type="component" value="Chromosome 1"/>
</dbReference>
<protein>
    <submittedName>
        <fullName evidence="1">Uncharacterized protein</fullName>
    </submittedName>
</protein>
<dbReference type="KEGG" id="pxv:FXF36_06460"/>
<reference evidence="2" key="1">
    <citation type="submission" date="2019-08" db="EMBL/GenBank/DDBJ databases">
        <title>Complete Genome Sequence of the Polysaccharide-Degrading Rumen Bacterium Pseudobutyrivibrio xylanivorans MA3014.</title>
        <authorList>
            <person name="Palevich N."/>
            <person name="Maclean P.H."/>
            <person name="Kelly W.J."/>
            <person name="Leahy S.C."/>
            <person name="Rakonjac J."/>
            <person name="Attwood G.T."/>
        </authorList>
    </citation>
    <scope>NUCLEOTIDE SEQUENCE [LARGE SCALE GENOMIC DNA]</scope>
    <source>
        <strain evidence="2">MA3014</strain>
    </source>
</reference>
<organism evidence="1 2">
    <name type="scientific">Pseudobutyrivibrio xylanivorans</name>
    <dbReference type="NCBI Taxonomy" id="185007"/>
    <lineage>
        <taxon>Bacteria</taxon>
        <taxon>Bacillati</taxon>
        <taxon>Bacillota</taxon>
        <taxon>Clostridia</taxon>
        <taxon>Lachnospirales</taxon>
        <taxon>Lachnospiraceae</taxon>
        <taxon>Pseudobutyrivibrio</taxon>
    </lineage>
</organism>
<accession>A0A5P6VPY2</accession>
<proteinExistence type="predicted"/>
<evidence type="ECO:0000313" key="2">
    <source>
        <dbReference type="Proteomes" id="UP000327030"/>
    </source>
</evidence>
<evidence type="ECO:0000313" key="1">
    <source>
        <dbReference type="EMBL" id="QFJ54520.1"/>
    </source>
</evidence>
<sequence>MMRKEYLFKNRVIVENKVFLLAEDVAKKLGYDSLENFANARPEVIVEKNGLPKLVEETKYNNIILGDVELSDRIKHLEYTRVDTLRSRAETLRSFYPLKFMLAGGTLERKAYDAGYESVEKYINDVDYPKELEEEKENMVRKADLISSMEDAKKKINDLVDYDILKKYNIRLTQYIHINEYGVHIESFLAGKGIFFALYDSDYAFDELKVIDGDLIIPTYDDYEDSFIEKNYGHDISDRDYSQYSCIENLLYLILHKEFEDAGVDLMYCQCSGIDFYISQKEMIKMLSPSQYSNIILVDGVEDFDFAKYITPIED</sequence>
<dbReference type="EMBL" id="CP043028">
    <property type="protein sequence ID" value="QFJ54520.1"/>
    <property type="molecule type" value="Genomic_DNA"/>
</dbReference>
<name>A0A5P6VPY2_PSEXY</name>
<gene>
    <name evidence="1" type="ORF">FXF36_06460</name>
</gene>